<feature type="transmembrane region" description="Helical" evidence="1">
    <location>
        <begin position="520"/>
        <end position="542"/>
    </location>
</feature>
<name>A0A1F5TNK8_9BACT</name>
<dbReference type="AlphaFoldDB" id="A0A1F5TNK8"/>
<evidence type="ECO:0000313" key="3">
    <source>
        <dbReference type="Proteomes" id="UP000177579"/>
    </source>
</evidence>
<feature type="transmembrane region" description="Helical" evidence="1">
    <location>
        <begin position="364"/>
        <end position="387"/>
    </location>
</feature>
<feature type="transmembrane region" description="Helical" evidence="1">
    <location>
        <begin position="426"/>
        <end position="450"/>
    </location>
</feature>
<accession>A0A1F5TNK8</accession>
<protein>
    <submittedName>
        <fullName evidence="2">Uncharacterized protein</fullName>
    </submittedName>
</protein>
<feature type="transmembrane region" description="Helical" evidence="1">
    <location>
        <begin position="330"/>
        <end position="352"/>
    </location>
</feature>
<dbReference type="Proteomes" id="UP000177579">
    <property type="component" value="Unassembled WGS sequence"/>
</dbReference>
<keyword evidence="1" id="KW-0812">Transmembrane</keyword>
<comment type="caution">
    <text evidence="2">The sequence shown here is derived from an EMBL/GenBank/DDBJ whole genome shotgun (WGS) entry which is preliminary data.</text>
</comment>
<evidence type="ECO:0000256" key="1">
    <source>
        <dbReference type="SAM" id="Phobius"/>
    </source>
</evidence>
<evidence type="ECO:0000313" key="2">
    <source>
        <dbReference type="EMBL" id="OGF40091.1"/>
    </source>
</evidence>
<dbReference type="EMBL" id="MFGO01000036">
    <property type="protein sequence ID" value="OGF40091.1"/>
    <property type="molecule type" value="Genomic_DNA"/>
</dbReference>
<keyword evidence="1" id="KW-0472">Membrane</keyword>
<proteinExistence type="predicted"/>
<keyword evidence="1" id="KW-1133">Transmembrane helix</keyword>
<sequence>MPSPTLSRKSNQSLTLSENAKRLFQVIYHEQNQEEKDDDEIPKIKVSELVSKMSFYYEKIRNMVDYEEEYLLRKNAIERILRRQIVIEGKITEVISKELNIPEISKHLITELISAAYLPNNKIPESKINEISKIINKYLILKKYFLIEFKDLKINEKNEIVKWIIALLASDIEENLGRSRVDLTVVDYMFELLAGGITLPKNSPYEDDRKIQIFIGIYRNFLKFDQGMMSHILFKYYNRGWSGCDERAVESVAKNIIDLKDKIQEQINHPLAGQLNRIISRYTVFFSMLVDAIEENPEDVYTSFKNDPKALDRSIKKVCKKKYGEVRKKLWRAAIRSIIYIFITKSVFAIALEVPANKWLGEELNAFSLLINIAFPAILLFFVVLFTKFPSDDNSVKVVSGIEGVIFLEKQEEIKHKLRKPAKRSAVLHTIFGLIYAVTFFLSFGAIIWALDKINFSWVSMVIFLFFLAFVSFFSIRIRKGARELMVLESKEKFLTLLIDFFYVPIIEAGKWLSEKFSKINVFVFIMDVIIEAPFKIFITVAEEWTKYVRERKDEI</sequence>
<feature type="transmembrane region" description="Helical" evidence="1">
    <location>
        <begin position="456"/>
        <end position="474"/>
    </location>
</feature>
<organism evidence="2 3">
    <name type="scientific">Candidatus Falkowbacteria bacterium RIFOXYD2_FULL_34_120</name>
    <dbReference type="NCBI Taxonomy" id="1798007"/>
    <lineage>
        <taxon>Bacteria</taxon>
        <taxon>Candidatus Falkowiibacteriota</taxon>
    </lineage>
</organism>
<gene>
    <name evidence="2" type="ORF">A2531_05000</name>
</gene>
<reference evidence="2 3" key="1">
    <citation type="journal article" date="2016" name="Nat. Commun.">
        <title>Thousands of microbial genomes shed light on interconnected biogeochemical processes in an aquifer system.</title>
        <authorList>
            <person name="Anantharaman K."/>
            <person name="Brown C.T."/>
            <person name="Hug L.A."/>
            <person name="Sharon I."/>
            <person name="Castelle C.J."/>
            <person name="Probst A.J."/>
            <person name="Thomas B.C."/>
            <person name="Singh A."/>
            <person name="Wilkins M.J."/>
            <person name="Karaoz U."/>
            <person name="Brodie E.L."/>
            <person name="Williams K.H."/>
            <person name="Hubbard S.S."/>
            <person name="Banfield J.F."/>
        </authorList>
    </citation>
    <scope>NUCLEOTIDE SEQUENCE [LARGE SCALE GENOMIC DNA]</scope>
</reference>